<name>A0A1H4JR75_9MICC</name>
<accession>A0A1H4JR75</accession>
<dbReference type="SUPFAM" id="SSF46785">
    <property type="entry name" value="Winged helix' DNA-binding domain"/>
    <property type="match status" value="1"/>
</dbReference>
<dbReference type="RefSeq" id="WP_066213216.1">
    <property type="nucleotide sequence ID" value="NZ_FNSN01000003.1"/>
</dbReference>
<dbReference type="Proteomes" id="UP000182652">
    <property type="component" value="Unassembled WGS sequence"/>
</dbReference>
<dbReference type="InterPro" id="IPR011711">
    <property type="entry name" value="GntR_C"/>
</dbReference>
<dbReference type="STRING" id="156980.SAMN04489745_0338"/>
<sequence>MRFEHTPQQPSSDPRDFGRRLEHWIESGVWPEGGLLPTRDELTRIFGSAELEYTREVIDGLHRRGILIIRPEDGRLVIGVKGGALNSSTLETTEGNPGPDYERWRLVNEARKALLTQAARLAATRASDDIVMELRHLLEHPEIGESVETAATGGEDAFEREVVVAAGNDLMVRIYDRLMILEATTRVNEGIEAARTENLTRARREVLTAIAARQPTAAALLADRIL</sequence>
<dbReference type="Gene3D" id="1.10.10.10">
    <property type="entry name" value="Winged helix-like DNA-binding domain superfamily/Winged helix DNA-binding domain"/>
    <property type="match status" value="1"/>
</dbReference>
<keyword evidence="3" id="KW-0804">Transcription</keyword>
<dbReference type="PANTHER" id="PTHR43537:SF5">
    <property type="entry name" value="UXU OPERON TRANSCRIPTIONAL REGULATOR"/>
    <property type="match status" value="1"/>
</dbReference>
<feature type="domain" description="GntR C-terminal" evidence="4">
    <location>
        <begin position="109"/>
        <end position="225"/>
    </location>
</feature>
<protein>
    <submittedName>
        <fullName evidence="5">DNA-binding transcriptional regulator, FadR family</fullName>
    </submittedName>
</protein>
<evidence type="ECO:0000259" key="4">
    <source>
        <dbReference type="Pfam" id="PF07729"/>
    </source>
</evidence>
<dbReference type="InterPro" id="IPR036390">
    <property type="entry name" value="WH_DNA-bd_sf"/>
</dbReference>
<gene>
    <name evidence="5" type="ORF">SAMN04489745_0338</name>
</gene>
<evidence type="ECO:0000256" key="1">
    <source>
        <dbReference type="ARBA" id="ARBA00023015"/>
    </source>
</evidence>
<keyword evidence="6" id="KW-1185">Reference proteome</keyword>
<keyword evidence="1" id="KW-0805">Transcription regulation</keyword>
<dbReference type="Gene3D" id="1.20.120.530">
    <property type="entry name" value="GntR ligand-binding domain-like"/>
    <property type="match status" value="1"/>
</dbReference>
<evidence type="ECO:0000256" key="2">
    <source>
        <dbReference type="ARBA" id="ARBA00023125"/>
    </source>
</evidence>
<dbReference type="EMBL" id="FNSN01000003">
    <property type="protein sequence ID" value="SEB48834.1"/>
    <property type="molecule type" value="Genomic_DNA"/>
</dbReference>
<dbReference type="GO" id="GO:0003677">
    <property type="term" value="F:DNA binding"/>
    <property type="evidence" value="ECO:0007669"/>
    <property type="project" value="UniProtKB-KW"/>
</dbReference>
<evidence type="ECO:0000256" key="3">
    <source>
        <dbReference type="ARBA" id="ARBA00023163"/>
    </source>
</evidence>
<dbReference type="InterPro" id="IPR008920">
    <property type="entry name" value="TF_FadR/GntR_C"/>
</dbReference>
<dbReference type="PANTHER" id="PTHR43537">
    <property type="entry name" value="TRANSCRIPTIONAL REGULATOR, GNTR FAMILY"/>
    <property type="match status" value="1"/>
</dbReference>
<evidence type="ECO:0000313" key="6">
    <source>
        <dbReference type="Proteomes" id="UP000182652"/>
    </source>
</evidence>
<dbReference type="InterPro" id="IPR036388">
    <property type="entry name" value="WH-like_DNA-bd_sf"/>
</dbReference>
<dbReference type="Pfam" id="PF07729">
    <property type="entry name" value="FCD"/>
    <property type="match status" value="1"/>
</dbReference>
<reference evidence="5 6" key="1">
    <citation type="submission" date="2016-10" db="EMBL/GenBank/DDBJ databases">
        <authorList>
            <person name="de Groot N.N."/>
        </authorList>
    </citation>
    <scope>NUCLEOTIDE SEQUENCE [LARGE SCALE GENOMIC DNA]</scope>
    <source>
        <strain evidence="5 6">DSM 10495</strain>
    </source>
</reference>
<dbReference type="AlphaFoldDB" id="A0A1H4JR75"/>
<dbReference type="SUPFAM" id="SSF48008">
    <property type="entry name" value="GntR ligand-binding domain-like"/>
    <property type="match status" value="1"/>
</dbReference>
<keyword evidence="2 5" id="KW-0238">DNA-binding</keyword>
<organism evidence="5 6">
    <name type="scientific">Arthrobacter woluwensis</name>
    <dbReference type="NCBI Taxonomy" id="156980"/>
    <lineage>
        <taxon>Bacteria</taxon>
        <taxon>Bacillati</taxon>
        <taxon>Actinomycetota</taxon>
        <taxon>Actinomycetes</taxon>
        <taxon>Micrococcales</taxon>
        <taxon>Micrococcaceae</taxon>
        <taxon>Arthrobacter</taxon>
    </lineage>
</organism>
<proteinExistence type="predicted"/>
<evidence type="ECO:0000313" key="5">
    <source>
        <dbReference type="EMBL" id="SEB48834.1"/>
    </source>
</evidence>